<feature type="transmembrane region" description="Helical" evidence="2">
    <location>
        <begin position="217"/>
        <end position="237"/>
    </location>
</feature>
<dbReference type="EMBL" id="CAJNNV010031277">
    <property type="protein sequence ID" value="CAE8635376.1"/>
    <property type="molecule type" value="Genomic_DNA"/>
</dbReference>
<feature type="transmembrane region" description="Helical" evidence="2">
    <location>
        <begin position="162"/>
        <end position="185"/>
    </location>
</feature>
<keyword evidence="4" id="KW-1185">Reference proteome</keyword>
<dbReference type="InterPro" id="IPR035897">
    <property type="entry name" value="Toll_tir_struct_dom_sf"/>
</dbReference>
<feature type="transmembrane region" description="Helical" evidence="2">
    <location>
        <begin position="243"/>
        <end position="261"/>
    </location>
</feature>
<evidence type="ECO:0000313" key="4">
    <source>
        <dbReference type="Proteomes" id="UP000654075"/>
    </source>
</evidence>
<feature type="region of interest" description="Disordered" evidence="1">
    <location>
        <begin position="1"/>
        <end position="24"/>
    </location>
</feature>
<reference evidence="3" key="1">
    <citation type="submission" date="2021-02" db="EMBL/GenBank/DDBJ databases">
        <authorList>
            <person name="Dougan E. K."/>
            <person name="Rhodes N."/>
            <person name="Thang M."/>
            <person name="Chan C."/>
        </authorList>
    </citation>
    <scope>NUCLEOTIDE SEQUENCE</scope>
</reference>
<gene>
    <name evidence="3" type="ORF">PGLA1383_LOCUS50972</name>
</gene>
<organism evidence="3 4">
    <name type="scientific">Polarella glacialis</name>
    <name type="common">Dinoflagellate</name>
    <dbReference type="NCBI Taxonomy" id="89957"/>
    <lineage>
        <taxon>Eukaryota</taxon>
        <taxon>Sar</taxon>
        <taxon>Alveolata</taxon>
        <taxon>Dinophyceae</taxon>
        <taxon>Suessiales</taxon>
        <taxon>Suessiaceae</taxon>
        <taxon>Polarella</taxon>
    </lineage>
</organism>
<name>A0A813HCN3_POLGL</name>
<sequence>MKNKNSNSNNNIDNNSSSNNNKNNNNNNKYKALGAIRQLKIHWVEPVASVLELTKLINFDFDVVNLNCFYPSDNPVVKFVFQLLAYPFCVTVLGITWAISYLAKKPVRFDNVFNINGIVLFALFIALTLTVLLPFQCEGNPNGTTSMLTNPGVICYTSAQHVGMVALAVLGVLAYPVTIITWIGWTTVKYPSRISTGKGLHLVQRYRFLFNRFHPHAYYYGLVLMIRNAFVAILPVALVSAPALQVVAMGTLLMTSAAVQSRVWPWRTEAANLADLTMSCFLVVVMLGAAPLLDLGQTETEGTLGVLLCIAVLGPLLVAVCAIAYSVYRRFSPASSYSVFLCHHKGGAGSLARWLKLQLANHSKRQVFLDSDQLEDLDLIFDTVRSQTKNLVVLLTPELLKRMWCAGEIVTAHRNKAAKNTNVTTSKQHCK</sequence>
<dbReference type="Gene3D" id="3.40.50.10140">
    <property type="entry name" value="Toll/interleukin-1 receptor homology (TIR) domain"/>
    <property type="match status" value="1"/>
</dbReference>
<evidence type="ECO:0000256" key="1">
    <source>
        <dbReference type="SAM" id="MobiDB-lite"/>
    </source>
</evidence>
<dbReference type="Proteomes" id="UP000654075">
    <property type="component" value="Unassembled WGS sequence"/>
</dbReference>
<keyword evidence="2" id="KW-0812">Transmembrane</keyword>
<dbReference type="PANTHER" id="PTHR11319">
    <property type="entry name" value="G PROTEIN-COUPLED RECEPTOR-RELATED"/>
    <property type="match status" value="1"/>
</dbReference>
<dbReference type="OrthoDB" id="443397at2759"/>
<feature type="transmembrane region" description="Helical" evidence="2">
    <location>
        <begin position="79"/>
        <end position="103"/>
    </location>
</feature>
<dbReference type="AlphaFoldDB" id="A0A813HCN3"/>
<dbReference type="SUPFAM" id="SSF52200">
    <property type="entry name" value="Toll/Interleukin receptor TIR domain"/>
    <property type="match status" value="1"/>
</dbReference>
<evidence type="ECO:0008006" key="5">
    <source>
        <dbReference type="Google" id="ProtNLM"/>
    </source>
</evidence>
<protein>
    <recommendedName>
        <fullName evidence="5">TIR domain-containing protein</fullName>
    </recommendedName>
</protein>
<keyword evidence="2" id="KW-1133">Transmembrane helix</keyword>
<feature type="transmembrane region" description="Helical" evidence="2">
    <location>
        <begin position="305"/>
        <end position="328"/>
    </location>
</feature>
<dbReference type="PANTHER" id="PTHR11319:SF35">
    <property type="entry name" value="OUTER MEMBRANE PROTEIN PMPC-RELATED"/>
    <property type="match status" value="1"/>
</dbReference>
<feature type="transmembrane region" description="Helical" evidence="2">
    <location>
        <begin position="273"/>
        <end position="293"/>
    </location>
</feature>
<evidence type="ECO:0000313" key="3">
    <source>
        <dbReference type="EMBL" id="CAE8635376.1"/>
    </source>
</evidence>
<feature type="transmembrane region" description="Helical" evidence="2">
    <location>
        <begin position="115"/>
        <end position="135"/>
    </location>
</feature>
<proteinExistence type="predicted"/>
<comment type="caution">
    <text evidence="3">The sequence shown here is derived from an EMBL/GenBank/DDBJ whole genome shotgun (WGS) entry which is preliminary data.</text>
</comment>
<keyword evidence="2" id="KW-0472">Membrane</keyword>
<evidence type="ECO:0000256" key="2">
    <source>
        <dbReference type="SAM" id="Phobius"/>
    </source>
</evidence>
<accession>A0A813HCN3</accession>